<comment type="catalytic activity">
    <reaction evidence="3">
        <text>a long-chain fatty acid + ATP + CoA = a long-chain fatty acyl-CoA + AMP + diphosphate</text>
        <dbReference type="Rhea" id="RHEA:15421"/>
        <dbReference type="ChEBI" id="CHEBI:30616"/>
        <dbReference type="ChEBI" id="CHEBI:33019"/>
        <dbReference type="ChEBI" id="CHEBI:57287"/>
        <dbReference type="ChEBI" id="CHEBI:57560"/>
        <dbReference type="ChEBI" id="CHEBI:83139"/>
        <dbReference type="ChEBI" id="CHEBI:456215"/>
        <dbReference type="EC" id="6.2.1.3"/>
    </reaction>
    <physiologicalReaction direction="left-to-right" evidence="3">
        <dbReference type="Rhea" id="RHEA:15422"/>
    </physiologicalReaction>
</comment>
<dbReference type="InterPro" id="IPR045851">
    <property type="entry name" value="AMP-bd_C_sf"/>
</dbReference>
<keyword evidence="6" id="KW-1185">Reference proteome</keyword>
<dbReference type="InterPro" id="IPR020845">
    <property type="entry name" value="AMP-binding_CS"/>
</dbReference>
<sequence length="556" mass="61027">MNATPTKTLLDYAYEHEQATPDKVYLTQPVGGGQVIDYTWAQCMDQARRMAAHLRASGLEAGSHIAILSKNCAHSFMAELAIWMAGCATVAIFPTEEPDTIRFVLEHSESKLIFVGKLDNWEHQAEGVPATLPRIAFPLAPEHAGASWDAAVAAQAPLAGRVARGGDELAMLVYTSGSTGQPKGVMHCFANVTRAAEIMTQTVDCGPDDRYLSYLPLAHVVERSYIECCSLVAGCHVFFAESLSTFVDDIKRARPTLFLSVPRLWLKFQLGVFEKIPPKVLDVLLGIPLVGKLVGHKVLAGLGLGHVRLAGSGSAPTPPELIAWYRRLGLNLMEGYGMSEDFALSHISTAEHNAPGYVGIPFEGVEVRISDDHEVLIKSPGRMVGYYKRPDLDAESFTADGFFRTGDQGERREDGLLKLTGRLKEVFKTAKGKYVAPAPIENLINAHPMVEQSMVTGVGQPAAYALVVLAEHLRSQLGDPAERMRMEEELLLMLKDVNAQLPSYERLQMLVVAHDPWSIENGCLTPTLKIKRRKIEAQAAERMADWYGEQRAVVWG</sequence>
<keyword evidence="2" id="KW-0067">ATP-binding</keyword>
<evidence type="ECO:0000259" key="4">
    <source>
        <dbReference type="Pfam" id="PF00501"/>
    </source>
</evidence>
<evidence type="ECO:0000256" key="3">
    <source>
        <dbReference type="ARBA" id="ARBA00024484"/>
    </source>
</evidence>
<dbReference type="Gene3D" id="3.40.50.12780">
    <property type="entry name" value="N-terminal domain of ligase-like"/>
    <property type="match status" value="1"/>
</dbReference>
<comment type="caution">
    <text evidence="5">The sequence shown here is derived from an EMBL/GenBank/DDBJ whole genome shotgun (WGS) entry which is preliminary data.</text>
</comment>
<dbReference type="GO" id="GO:0016020">
    <property type="term" value="C:membrane"/>
    <property type="evidence" value="ECO:0007669"/>
    <property type="project" value="TreeGrafter"/>
</dbReference>
<dbReference type="GO" id="GO:0004467">
    <property type="term" value="F:long-chain fatty acid-CoA ligase activity"/>
    <property type="evidence" value="ECO:0007669"/>
    <property type="project" value="UniProtKB-EC"/>
</dbReference>
<dbReference type="GO" id="GO:0005524">
    <property type="term" value="F:ATP binding"/>
    <property type="evidence" value="ECO:0007669"/>
    <property type="project" value="UniProtKB-KW"/>
</dbReference>
<accession>A0A7W2EEI9</accession>
<dbReference type="InterPro" id="IPR042099">
    <property type="entry name" value="ANL_N_sf"/>
</dbReference>
<dbReference type="RefSeq" id="WP_182213818.1">
    <property type="nucleotide sequence ID" value="NZ_JACEZS010000001.1"/>
</dbReference>
<dbReference type="PANTHER" id="PTHR43272:SF33">
    <property type="entry name" value="AMP-BINDING DOMAIN-CONTAINING PROTEIN-RELATED"/>
    <property type="match status" value="1"/>
</dbReference>
<dbReference type="Pfam" id="PF23562">
    <property type="entry name" value="AMP-binding_C_3"/>
    <property type="match status" value="1"/>
</dbReference>
<organism evidence="5 6">
    <name type="scientific">Rugamonas fusca</name>
    <dbReference type="NCBI Taxonomy" id="2758568"/>
    <lineage>
        <taxon>Bacteria</taxon>
        <taxon>Pseudomonadati</taxon>
        <taxon>Pseudomonadota</taxon>
        <taxon>Betaproteobacteria</taxon>
        <taxon>Burkholderiales</taxon>
        <taxon>Oxalobacteraceae</taxon>
        <taxon>Telluria group</taxon>
        <taxon>Rugamonas</taxon>
    </lineage>
</organism>
<gene>
    <name evidence="5" type="ORF">H3H36_03020</name>
</gene>
<protein>
    <submittedName>
        <fullName evidence="5">AMP-binding protein</fullName>
    </submittedName>
</protein>
<evidence type="ECO:0000256" key="2">
    <source>
        <dbReference type="ARBA" id="ARBA00022840"/>
    </source>
</evidence>
<dbReference type="Proteomes" id="UP000566711">
    <property type="component" value="Unassembled WGS sequence"/>
</dbReference>
<proteinExistence type="predicted"/>
<feature type="domain" description="AMP-dependent synthetase/ligase" evidence="4">
    <location>
        <begin position="17"/>
        <end position="387"/>
    </location>
</feature>
<dbReference type="EMBL" id="JACEZS010000001">
    <property type="protein sequence ID" value="MBA5604332.1"/>
    <property type="molecule type" value="Genomic_DNA"/>
</dbReference>
<dbReference type="InterPro" id="IPR000873">
    <property type="entry name" value="AMP-dep_synth/lig_dom"/>
</dbReference>
<dbReference type="PROSITE" id="PS00455">
    <property type="entry name" value="AMP_BINDING"/>
    <property type="match status" value="1"/>
</dbReference>
<evidence type="ECO:0000313" key="5">
    <source>
        <dbReference type="EMBL" id="MBA5604332.1"/>
    </source>
</evidence>
<keyword evidence="1" id="KW-0547">Nucleotide-binding</keyword>
<dbReference type="AlphaFoldDB" id="A0A7W2EEI9"/>
<dbReference type="PANTHER" id="PTHR43272">
    <property type="entry name" value="LONG-CHAIN-FATTY-ACID--COA LIGASE"/>
    <property type="match status" value="1"/>
</dbReference>
<evidence type="ECO:0000313" key="6">
    <source>
        <dbReference type="Proteomes" id="UP000566711"/>
    </source>
</evidence>
<dbReference type="SUPFAM" id="SSF56801">
    <property type="entry name" value="Acetyl-CoA synthetase-like"/>
    <property type="match status" value="1"/>
</dbReference>
<dbReference type="Gene3D" id="3.30.300.30">
    <property type="match status" value="1"/>
</dbReference>
<evidence type="ECO:0000256" key="1">
    <source>
        <dbReference type="ARBA" id="ARBA00022741"/>
    </source>
</evidence>
<name>A0A7W2EEI9_9BURK</name>
<reference evidence="5 6" key="1">
    <citation type="submission" date="2020-07" db="EMBL/GenBank/DDBJ databases">
        <title>Novel species isolated from subtropical streams in China.</title>
        <authorList>
            <person name="Lu H."/>
        </authorList>
    </citation>
    <scope>NUCLEOTIDE SEQUENCE [LARGE SCALE GENOMIC DNA]</scope>
    <source>
        <strain evidence="5 6">FT3S</strain>
    </source>
</reference>
<dbReference type="Pfam" id="PF00501">
    <property type="entry name" value="AMP-binding"/>
    <property type="match status" value="1"/>
</dbReference>